<organism evidence="1 2">
    <name type="scientific">Schistosoma margrebowiei</name>
    <dbReference type="NCBI Taxonomy" id="48269"/>
    <lineage>
        <taxon>Eukaryota</taxon>
        <taxon>Metazoa</taxon>
        <taxon>Spiralia</taxon>
        <taxon>Lophotrochozoa</taxon>
        <taxon>Platyhelminthes</taxon>
        <taxon>Trematoda</taxon>
        <taxon>Digenea</taxon>
        <taxon>Strigeidida</taxon>
        <taxon>Schistosomatoidea</taxon>
        <taxon>Schistosomatidae</taxon>
        <taxon>Schistosoma</taxon>
    </lineage>
</organism>
<dbReference type="GO" id="GO:0070382">
    <property type="term" value="C:exocytic vesicle"/>
    <property type="evidence" value="ECO:0007669"/>
    <property type="project" value="TreeGrafter"/>
</dbReference>
<dbReference type="PANTHER" id="PTHR10024">
    <property type="entry name" value="SYNAPTOTAGMIN"/>
    <property type="match status" value="1"/>
</dbReference>
<dbReference type="GO" id="GO:0005886">
    <property type="term" value="C:plasma membrane"/>
    <property type="evidence" value="ECO:0007669"/>
    <property type="project" value="TreeGrafter"/>
</dbReference>
<dbReference type="Pfam" id="PF00168">
    <property type="entry name" value="C2"/>
    <property type="match status" value="2"/>
</dbReference>
<dbReference type="PROSITE" id="PS50004">
    <property type="entry name" value="C2"/>
    <property type="match status" value="1"/>
</dbReference>
<evidence type="ECO:0000313" key="1">
    <source>
        <dbReference type="EMBL" id="VDP30925.1"/>
    </source>
</evidence>
<dbReference type="Gene3D" id="2.60.40.150">
    <property type="entry name" value="C2 domain"/>
    <property type="match status" value="2"/>
</dbReference>
<protein>
    <submittedName>
        <fullName evidence="1">Uncharacterized protein</fullName>
    </submittedName>
</protein>
<keyword evidence="2" id="KW-1185">Reference proteome</keyword>
<dbReference type="Proteomes" id="UP000277204">
    <property type="component" value="Unassembled WGS sequence"/>
</dbReference>
<name>A0A183MT72_9TREM</name>
<dbReference type="SMART" id="SM00239">
    <property type="entry name" value="C2"/>
    <property type="match status" value="2"/>
</dbReference>
<accession>A0A183MT72</accession>
<dbReference type="GO" id="GO:0030276">
    <property type="term" value="F:clathrin binding"/>
    <property type="evidence" value="ECO:0007669"/>
    <property type="project" value="TreeGrafter"/>
</dbReference>
<dbReference type="GO" id="GO:0017156">
    <property type="term" value="P:calcium-ion regulated exocytosis"/>
    <property type="evidence" value="ECO:0007669"/>
    <property type="project" value="TreeGrafter"/>
</dbReference>
<dbReference type="SUPFAM" id="SSF49562">
    <property type="entry name" value="C2 domain (Calcium/lipid-binding domain, CaLB)"/>
    <property type="match status" value="2"/>
</dbReference>
<dbReference type="InterPro" id="IPR000008">
    <property type="entry name" value="C2_dom"/>
</dbReference>
<reference evidence="1 2" key="1">
    <citation type="submission" date="2018-11" db="EMBL/GenBank/DDBJ databases">
        <authorList>
            <consortium name="Pathogen Informatics"/>
        </authorList>
    </citation>
    <scope>NUCLEOTIDE SEQUENCE [LARGE SCALE GENOMIC DNA]</scope>
    <source>
        <strain evidence="1 2">Zambia</strain>
    </source>
</reference>
<gene>
    <name evidence="1" type="ORF">SMRZ_LOCUS19247</name>
</gene>
<dbReference type="EMBL" id="UZAI01017902">
    <property type="protein sequence ID" value="VDP30925.1"/>
    <property type="molecule type" value="Genomic_DNA"/>
</dbReference>
<dbReference type="GO" id="GO:0001786">
    <property type="term" value="F:phosphatidylserine binding"/>
    <property type="evidence" value="ECO:0007669"/>
    <property type="project" value="TreeGrafter"/>
</dbReference>
<dbReference type="GO" id="GO:0005509">
    <property type="term" value="F:calcium ion binding"/>
    <property type="evidence" value="ECO:0007669"/>
    <property type="project" value="TreeGrafter"/>
</dbReference>
<evidence type="ECO:0000313" key="2">
    <source>
        <dbReference type="Proteomes" id="UP000277204"/>
    </source>
</evidence>
<dbReference type="InterPro" id="IPR035892">
    <property type="entry name" value="C2_domain_sf"/>
</dbReference>
<dbReference type="AlphaFoldDB" id="A0A183MT72"/>
<dbReference type="GO" id="GO:0000149">
    <property type="term" value="F:SNARE binding"/>
    <property type="evidence" value="ECO:0007669"/>
    <property type="project" value="TreeGrafter"/>
</dbReference>
<sequence length="411" mass="47216">MTTIEMTSTMIPLNNTEATNITSNSSSFETNPFVIDLTKSFHVINKPLAVFLFICVCIACLFFIIIILLCIRACIRRKYVPKVLRKRPKGIYIDEIPGLTQNNEQYKYGSIEYSLEYNIDRKQLKVGVLQANNLIGPISSDSLDPYTTVTLAKYDGHNLRIIGKQERTNIVLNTNRPVWKKSFTYDVEEHDLNHTVIIYEVFAHDSICQDISIGKLEVYLKDEDYSEYAGNIIERTGWLTAGTIYKFGLGELCIGIGYYPNNNLPHIDVCIYECRQLNLDDYLPKSKQRELDILIILKHKKHIVYRQKTHKRKELINPYFNEKISIPLKNSNATINTTTKTTTTSSSSINQIENFHVFCQLRHVNRLHIKKVLGTVHIGLDSSQASGIKQWEEMIKSPSKIHVMWHSIVPA</sequence>
<dbReference type="GO" id="GO:0005544">
    <property type="term" value="F:calcium-dependent phospholipid binding"/>
    <property type="evidence" value="ECO:0007669"/>
    <property type="project" value="TreeGrafter"/>
</dbReference>
<proteinExistence type="predicted"/>
<dbReference type="STRING" id="48269.A0A183MT72"/>